<keyword evidence="3" id="KW-1185">Reference proteome</keyword>
<reference evidence="2" key="1">
    <citation type="submission" date="2023-03" db="EMBL/GenBank/DDBJ databases">
        <title>Chromosome-level genomes of two armyworms, Mythimna separata and Mythimna loreyi, provide insights into the biosynthesis and reception of sex pheromones.</title>
        <authorList>
            <person name="Zhao H."/>
        </authorList>
    </citation>
    <scope>NUCLEOTIDE SEQUENCE</scope>
    <source>
        <strain evidence="2">BeijingLab</strain>
        <tissue evidence="2">Pupa</tissue>
    </source>
</reference>
<dbReference type="EMBL" id="JARGEI010000029">
    <property type="protein sequence ID" value="KAJ8706034.1"/>
    <property type="molecule type" value="Genomic_DNA"/>
</dbReference>
<proteinExistence type="predicted"/>
<dbReference type="AlphaFoldDB" id="A0AAD7Y7T1"/>
<evidence type="ECO:0000313" key="2">
    <source>
        <dbReference type="EMBL" id="KAJ8706034.1"/>
    </source>
</evidence>
<accession>A0AAD7Y7T1</accession>
<keyword evidence="1" id="KW-0472">Membrane</keyword>
<name>A0AAD7Y7T1_MYTSE</name>
<organism evidence="2 3">
    <name type="scientific">Mythimna separata</name>
    <name type="common">Oriental armyworm</name>
    <name type="synonym">Pseudaletia separata</name>
    <dbReference type="NCBI Taxonomy" id="271217"/>
    <lineage>
        <taxon>Eukaryota</taxon>
        <taxon>Metazoa</taxon>
        <taxon>Ecdysozoa</taxon>
        <taxon>Arthropoda</taxon>
        <taxon>Hexapoda</taxon>
        <taxon>Insecta</taxon>
        <taxon>Pterygota</taxon>
        <taxon>Neoptera</taxon>
        <taxon>Endopterygota</taxon>
        <taxon>Lepidoptera</taxon>
        <taxon>Glossata</taxon>
        <taxon>Ditrysia</taxon>
        <taxon>Noctuoidea</taxon>
        <taxon>Noctuidae</taxon>
        <taxon>Noctuinae</taxon>
        <taxon>Hadenini</taxon>
        <taxon>Mythimna</taxon>
    </lineage>
</organism>
<keyword evidence="1" id="KW-1133">Transmembrane helix</keyword>
<protein>
    <submittedName>
        <fullName evidence="2">Uncharacterized protein</fullName>
    </submittedName>
</protein>
<gene>
    <name evidence="2" type="ORF">PYW07_010811</name>
</gene>
<evidence type="ECO:0000313" key="3">
    <source>
        <dbReference type="Proteomes" id="UP001231518"/>
    </source>
</evidence>
<comment type="caution">
    <text evidence="2">The sequence shown here is derived from an EMBL/GenBank/DDBJ whole genome shotgun (WGS) entry which is preliminary data.</text>
</comment>
<sequence length="512" mass="57602">MDSSSSKYDDCTSIKPTNSIIELKSNKESPYKSDIINVSLAVAYDASKPEKDQIGFSSNETLIHRENLTSSETFLQNNTTELTSKPPSSDEPNYKIDYDDLTLTPTSLVQSNEAQEVKPGIEVRSDEGTFLIAQTSSDFNKSSLHSDRTLTFNSETTFPVENVQSSIPSNEEFTDNISNKTTLLDKVKYLGFYPTKTPSVGSNANFGSDLNDVLVVDNNNLTNDFSKTTNNIMNCLPTDTQRVSVLRKPVELNNMSCLQNNISLPNDIAIKAKLKEIKDERRSCPDNLRNTYPTDLAEMWDRLTVVLDFAVKRLEDTLAEKITKEIRDSLACFNQLESKIPTVAIQRMETTVAQISCDRPIPKMSHKEIFAMEDDFKRDVDMCVQCDLVQKQVMDQLLLQLSAEMPRPIPSVEPLKVLQPPELLKDRLEVLKPPEPLAKESASTEAEKVDTVTVSTATTALSNRSTLQRFEHLFEQYPLAFLRENAFVLSSVPTFFIVMFCLYGITVLFFNP</sequence>
<dbReference type="Proteomes" id="UP001231518">
    <property type="component" value="Chromosome 26"/>
</dbReference>
<feature type="transmembrane region" description="Helical" evidence="1">
    <location>
        <begin position="486"/>
        <end position="510"/>
    </location>
</feature>
<evidence type="ECO:0000256" key="1">
    <source>
        <dbReference type="SAM" id="Phobius"/>
    </source>
</evidence>
<keyword evidence="1" id="KW-0812">Transmembrane</keyword>